<name>A0A2P2QLV6_RHIMU</name>
<evidence type="ECO:0000313" key="1">
    <source>
        <dbReference type="EMBL" id="MBX67979.1"/>
    </source>
</evidence>
<protein>
    <submittedName>
        <fullName evidence="1">Uncharacterized protein</fullName>
    </submittedName>
</protein>
<dbReference type="EMBL" id="GGEC01087495">
    <property type="protein sequence ID" value="MBX67979.1"/>
    <property type="molecule type" value="Transcribed_RNA"/>
</dbReference>
<accession>A0A2P2QLV6</accession>
<dbReference type="AlphaFoldDB" id="A0A2P2QLV6"/>
<reference evidence="1" key="1">
    <citation type="submission" date="2018-02" db="EMBL/GenBank/DDBJ databases">
        <title>Rhizophora mucronata_Transcriptome.</title>
        <authorList>
            <person name="Meera S.P."/>
            <person name="Sreeshan A."/>
            <person name="Augustine A."/>
        </authorList>
    </citation>
    <scope>NUCLEOTIDE SEQUENCE</scope>
    <source>
        <tissue evidence="1">Leaf</tissue>
    </source>
</reference>
<sequence length="29" mass="3685">MLYCANKRSKCQHVMKYREFTKELLWKLH</sequence>
<proteinExistence type="predicted"/>
<organism evidence="1">
    <name type="scientific">Rhizophora mucronata</name>
    <name type="common">Asiatic mangrove</name>
    <dbReference type="NCBI Taxonomy" id="61149"/>
    <lineage>
        <taxon>Eukaryota</taxon>
        <taxon>Viridiplantae</taxon>
        <taxon>Streptophyta</taxon>
        <taxon>Embryophyta</taxon>
        <taxon>Tracheophyta</taxon>
        <taxon>Spermatophyta</taxon>
        <taxon>Magnoliopsida</taxon>
        <taxon>eudicotyledons</taxon>
        <taxon>Gunneridae</taxon>
        <taxon>Pentapetalae</taxon>
        <taxon>rosids</taxon>
        <taxon>fabids</taxon>
        <taxon>Malpighiales</taxon>
        <taxon>Rhizophoraceae</taxon>
        <taxon>Rhizophora</taxon>
    </lineage>
</organism>